<feature type="compositionally biased region" description="Pro residues" evidence="1">
    <location>
        <begin position="179"/>
        <end position="191"/>
    </location>
</feature>
<evidence type="ECO:0000256" key="1">
    <source>
        <dbReference type="SAM" id="MobiDB-lite"/>
    </source>
</evidence>
<dbReference type="Proteomes" id="UP001497457">
    <property type="component" value="Chromosome 8b"/>
</dbReference>
<dbReference type="EMBL" id="OZ075118">
    <property type="protein sequence ID" value="CAL5092074.1"/>
    <property type="molecule type" value="Genomic_DNA"/>
</dbReference>
<dbReference type="PANTHER" id="PTHR33377">
    <property type="entry name" value="OS10G0134700 PROTEIN-RELATED"/>
    <property type="match status" value="1"/>
</dbReference>
<dbReference type="PANTHER" id="PTHR33377:SF90">
    <property type="entry name" value="RX N-TERMINAL DOMAIN-CONTAINING PROTEIN"/>
    <property type="match status" value="1"/>
</dbReference>
<proteinExistence type="predicted"/>
<keyword evidence="3" id="KW-1185">Reference proteome</keyword>
<gene>
    <name evidence="2" type="ORF">URODEC1_LOCUS114712</name>
</gene>
<feature type="compositionally biased region" description="Low complexity" evidence="1">
    <location>
        <begin position="369"/>
        <end position="387"/>
    </location>
</feature>
<feature type="region of interest" description="Disordered" evidence="1">
    <location>
        <begin position="367"/>
        <end position="387"/>
    </location>
</feature>
<evidence type="ECO:0000313" key="2">
    <source>
        <dbReference type="EMBL" id="CAL5092074.1"/>
    </source>
</evidence>
<organism evidence="2 3">
    <name type="scientific">Urochloa decumbens</name>
    <dbReference type="NCBI Taxonomy" id="240449"/>
    <lineage>
        <taxon>Eukaryota</taxon>
        <taxon>Viridiplantae</taxon>
        <taxon>Streptophyta</taxon>
        <taxon>Embryophyta</taxon>
        <taxon>Tracheophyta</taxon>
        <taxon>Spermatophyta</taxon>
        <taxon>Magnoliopsida</taxon>
        <taxon>Liliopsida</taxon>
        <taxon>Poales</taxon>
        <taxon>Poaceae</taxon>
        <taxon>PACMAD clade</taxon>
        <taxon>Panicoideae</taxon>
        <taxon>Panicodae</taxon>
        <taxon>Paniceae</taxon>
        <taxon>Melinidinae</taxon>
        <taxon>Urochloa</taxon>
    </lineage>
</organism>
<sequence>MSGRKGKVQELLEQALMVVGIVEVVVRVVSAARRFWLYPKKASVDDQLEQLETLVVVLRSVVAEAERAEDMIANPYLREWLSTLRDAAMDGDWVRRSFRHRRPTAELEQEQEIISTGGNALWSSAKRILIRAAKTTLLFRAVDRDRDVDRLSGTVARLERESSRIGDFLRLLEHEFRRPPPPVGAPPAPPAPDDDSDNDDSDGGGNGTSARSRRTRPLDGSELLERVGAHIGSAIRIGLMMVTQSIRRAIDRLRTPPAYWRLHMMSTEPDMHSLDRLVIRIRSAVEISDQVGVLHGSRWLTKWRRELQAVADRAERLLLAARTTAAAATPAEAEAREELTAAAQSVVTEAAHLDDFVTLVRIAGLANGSSSSRRSKTSYSSSKKWQR</sequence>
<name>A0ABC9GCJ3_9POAL</name>
<reference evidence="2" key="1">
    <citation type="submission" date="2024-10" db="EMBL/GenBank/DDBJ databases">
        <authorList>
            <person name="Ryan C."/>
        </authorList>
    </citation>
    <scope>NUCLEOTIDE SEQUENCE [LARGE SCALE GENOMIC DNA]</scope>
</reference>
<accession>A0ABC9GCJ3</accession>
<dbReference type="AlphaFoldDB" id="A0ABC9GCJ3"/>
<feature type="compositionally biased region" description="Acidic residues" evidence="1">
    <location>
        <begin position="192"/>
        <end position="202"/>
    </location>
</feature>
<evidence type="ECO:0008006" key="4">
    <source>
        <dbReference type="Google" id="ProtNLM"/>
    </source>
</evidence>
<protein>
    <recommendedName>
        <fullName evidence="4">Rx N-terminal domain-containing protein</fullName>
    </recommendedName>
</protein>
<evidence type="ECO:0000313" key="3">
    <source>
        <dbReference type="Proteomes" id="UP001497457"/>
    </source>
</evidence>
<feature type="region of interest" description="Disordered" evidence="1">
    <location>
        <begin position="176"/>
        <end position="219"/>
    </location>
</feature>